<organism evidence="2 3">
    <name type="scientific">Elaeophora elaphi</name>
    <dbReference type="NCBI Taxonomy" id="1147741"/>
    <lineage>
        <taxon>Eukaryota</taxon>
        <taxon>Metazoa</taxon>
        <taxon>Ecdysozoa</taxon>
        <taxon>Nematoda</taxon>
        <taxon>Chromadorea</taxon>
        <taxon>Rhabditida</taxon>
        <taxon>Spirurina</taxon>
        <taxon>Spiruromorpha</taxon>
        <taxon>Filarioidea</taxon>
        <taxon>Onchocercidae</taxon>
        <taxon>Elaeophora</taxon>
    </lineage>
</organism>
<evidence type="ECO:0000313" key="2">
    <source>
        <dbReference type="Proteomes" id="UP000050640"/>
    </source>
</evidence>
<dbReference type="WBParaSite" id="EEL_0000370301-mRNA-1">
    <property type="protein sequence ID" value="EEL_0000370301-mRNA-1"/>
    <property type="gene ID" value="EEL_0000370301"/>
</dbReference>
<sequence length="105" mass="11672">MVVPFVVLLSTTGLNGGTVKLKKKRLIKHVVTISVTISILLALVIVAGILLAFELPPRNEKSTLKKINNWKHQVHAVFAINLVGPKETRLRRSIENVKVTQFILV</sequence>
<keyword evidence="2" id="KW-1185">Reference proteome</keyword>
<evidence type="ECO:0000256" key="1">
    <source>
        <dbReference type="SAM" id="Phobius"/>
    </source>
</evidence>
<evidence type="ECO:0000313" key="3">
    <source>
        <dbReference type="WBParaSite" id="EEL_0000370301-mRNA-1"/>
    </source>
</evidence>
<name>A0A0R3RPZ1_9BILA</name>
<protein>
    <submittedName>
        <fullName evidence="3">Amino acid transporter</fullName>
    </submittedName>
</protein>
<accession>A0A0R3RPZ1</accession>
<dbReference type="AlphaFoldDB" id="A0A0R3RPZ1"/>
<dbReference type="Proteomes" id="UP000050640">
    <property type="component" value="Unplaced"/>
</dbReference>
<proteinExistence type="predicted"/>
<keyword evidence="1" id="KW-1133">Transmembrane helix</keyword>
<reference evidence="3" key="1">
    <citation type="submission" date="2017-02" db="UniProtKB">
        <authorList>
            <consortium name="WormBaseParasite"/>
        </authorList>
    </citation>
    <scope>IDENTIFICATION</scope>
</reference>
<feature type="transmembrane region" description="Helical" evidence="1">
    <location>
        <begin position="26"/>
        <end position="53"/>
    </location>
</feature>
<keyword evidence="1" id="KW-0472">Membrane</keyword>
<keyword evidence="1" id="KW-0812">Transmembrane</keyword>